<evidence type="ECO:0000256" key="3">
    <source>
        <dbReference type="SAM" id="MobiDB-lite"/>
    </source>
</evidence>
<accession>A0A1W1H9J7</accession>
<dbReference type="EMBL" id="FWEV01000077">
    <property type="protein sequence ID" value="SLM29157.1"/>
    <property type="molecule type" value="Genomic_DNA"/>
</dbReference>
<dbReference type="Gene3D" id="3.10.129.10">
    <property type="entry name" value="Hotdog Thioesterase"/>
    <property type="match status" value="2"/>
</dbReference>
<dbReference type="Proteomes" id="UP000191931">
    <property type="component" value="Unassembled WGS sequence"/>
</dbReference>
<dbReference type="SUPFAM" id="SSF54637">
    <property type="entry name" value="Thioesterase/thiol ester dehydrase-isomerase"/>
    <property type="match status" value="2"/>
</dbReference>
<dbReference type="InterPro" id="IPR013968">
    <property type="entry name" value="PKS_KR"/>
</dbReference>
<feature type="compositionally biased region" description="Polar residues" evidence="3">
    <location>
        <begin position="111"/>
        <end position="131"/>
    </location>
</feature>
<dbReference type="GO" id="GO:0006633">
    <property type="term" value="P:fatty acid biosynthetic process"/>
    <property type="evidence" value="ECO:0007669"/>
    <property type="project" value="TreeGrafter"/>
</dbReference>
<dbReference type="SMART" id="SM00822">
    <property type="entry name" value="PKS_KR"/>
    <property type="match status" value="1"/>
</dbReference>
<sequence>MRSADDKGAFFTTISFLGGTFGFGEESIVNPCHGALSALAKTAALEWKGVVCKSIDMPFSVKHAVADADIAVSLMRMPGEVEIGLIENICIFPELVTSHLPLSDHIESHTHFSQNSLTKKTTPGESESQKAANHEAPPAASSSLNHLSQYKNNHIPLSSEDVVVITGGAKGVTAQCAVEIAEAFSPVIILIGRSPLPAPEPEWMRNLNSEKEIKSAIIANLFIDSAMPSPMKLQEKFDSLVSAREIEKTLNKIKSAGSKVKYYSSDIRQPESVKKTFKAVREEFGNINMIIHGAGVLKDKLIIDKTEEQFKSVFETKVEGMKNLLQFTHNDPIKYVVFFSSVAARTGNRGQVDYAMANEILNKTAQFYSKNPIKNRKIKNDTDHNISQCRFISINWGPWEGGMVTAQLQKEFIQQGIELIPLKEGAKYLVDELKESAWNDVEIVTGGSLASHNPQLSSLEKSYYADNVEPKPVALFSREQILEFATGKPSKAFGELYREFDHDREIARLPGPPYFFMDRVIKTDAPQWEMKPGGWIECQFDIPADGWYFKAAASRYMPFSVLLEIALQPCGWLAAYAGSALKSKERLYFRNLGGTAEFIRPVHRKMGTLTMRSRMSSVSHAGGIIIQNFDMEVSNQESHIYKGTTNFGFFTQKSLSNQTGIRNSELHQATLQSISDKNKTLDVADLSYFAQKAGKRNSSNKNIILELTKNCPLTPDDANWQKKKNGMPSKALLMIDTIDKLLTNGGKFGKGFIQGTKNVNPEEWFFKAHFYQDPVCPGSLGVESFLQLMQFYALEKWAYNPEEYGIVMPHHTHQWIYRGQITPSCKTIKVVAHIKKREESKKKNEQWKYSIEADGLLYVDELCIYQMENFKLQIVPHDFIAG</sequence>
<dbReference type="InterPro" id="IPR050091">
    <property type="entry name" value="PKS_NRPS_Biosynth_Enz"/>
</dbReference>
<organism evidence="5 6">
    <name type="scientific">Desulfamplus magnetovallimortis</name>
    <dbReference type="NCBI Taxonomy" id="1246637"/>
    <lineage>
        <taxon>Bacteria</taxon>
        <taxon>Pseudomonadati</taxon>
        <taxon>Thermodesulfobacteriota</taxon>
        <taxon>Desulfobacteria</taxon>
        <taxon>Desulfobacterales</taxon>
        <taxon>Desulfobacteraceae</taxon>
        <taxon>Desulfamplus</taxon>
    </lineage>
</organism>
<evidence type="ECO:0000259" key="4">
    <source>
        <dbReference type="SMART" id="SM00822"/>
    </source>
</evidence>
<dbReference type="SUPFAM" id="SSF51735">
    <property type="entry name" value="NAD(P)-binding Rossmann-fold domains"/>
    <property type="match status" value="1"/>
</dbReference>
<dbReference type="InterPro" id="IPR029069">
    <property type="entry name" value="HotDog_dom_sf"/>
</dbReference>
<reference evidence="5 6" key="1">
    <citation type="submission" date="2017-03" db="EMBL/GenBank/DDBJ databases">
        <authorList>
            <person name="Afonso C.L."/>
            <person name="Miller P.J."/>
            <person name="Scott M.A."/>
            <person name="Spackman E."/>
            <person name="Goraichik I."/>
            <person name="Dimitrov K.M."/>
            <person name="Suarez D.L."/>
            <person name="Swayne D.E."/>
        </authorList>
    </citation>
    <scope>NUCLEOTIDE SEQUENCE [LARGE SCALE GENOMIC DNA]</scope>
    <source>
        <strain evidence="5">PRJEB14757</strain>
    </source>
</reference>
<dbReference type="EC" id="4.2.1.59" evidence="5"/>
<dbReference type="AlphaFoldDB" id="A0A1W1H9J7"/>
<feature type="region of interest" description="Disordered" evidence="3">
    <location>
        <begin position="111"/>
        <end position="144"/>
    </location>
</feature>
<evidence type="ECO:0000313" key="6">
    <source>
        <dbReference type="Proteomes" id="UP000191931"/>
    </source>
</evidence>
<dbReference type="PANTHER" id="PTHR43775:SF51">
    <property type="entry name" value="INACTIVE PHENOLPHTHIOCEROL SYNTHESIS POLYKETIDE SYNTHASE TYPE I PKS1-RELATED"/>
    <property type="match status" value="1"/>
</dbReference>
<keyword evidence="6" id="KW-1185">Reference proteome</keyword>
<gene>
    <name evidence="5" type="ORF">MTBBW1_1680069</name>
</gene>
<dbReference type="InterPro" id="IPR036291">
    <property type="entry name" value="NAD(P)-bd_dom_sf"/>
</dbReference>
<keyword evidence="1" id="KW-0808">Transferase</keyword>
<dbReference type="InterPro" id="IPR013114">
    <property type="entry name" value="FabA_FabZ"/>
</dbReference>
<dbReference type="STRING" id="1246637.MTBBW1_1680069"/>
<feature type="domain" description="Ketoreductase" evidence="4">
    <location>
        <begin position="161"/>
        <end position="402"/>
    </location>
</feature>
<evidence type="ECO:0000313" key="5">
    <source>
        <dbReference type="EMBL" id="SLM29157.1"/>
    </source>
</evidence>
<evidence type="ECO:0000256" key="1">
    <source>
        <dbReference type="ARBA" id="ARBA00022679"/>
    </source>
</evidence>
<name>A0A1W1H9J7_9BACT</name>
<dbReference type="Pfam" id="PF08659">
    <property type="entry name" value="KR"/>
    <property type="match status" value="1"/>
</dbReference>
<dbReference type="Gene3D" id="3.40.50.720">
    <property type="entry name" value="NAD(P)-binding Rossmann-like Domain"/>
    <property type="match status" value="1"/>
</dbReference>
<dbReference type="RefSeq" id="WP_080805880.1">
    <property type="nucleotide sequence ID" value="NZ_LT828551.1"/>
</dbReference>
<dbReference type="PANTHER" id="PTHR43775">
    <property type="entry name" value="FATTY ACID SYNTHASE"/>
    <property type="match status" value="1"/>
</dbReference>
<dbReference type="CDD" id="cd08953">
    <property type="entry name" value="KR_2_SDR_x"/>
    <property type="match status" value="1"/>
</dbReference>
<protein>
    <submittedName>
        <fullName evidence="5">Putative 3-hydroxydecanoyl-(Acyl-carrier-protein) dehydratase</fullName>
        <ecNumber evidence="5">4.2.1.59</ecNumber>
    </submittedName>
</protein>
<dbReference type="InterPro" id="IPR057326">
    <property type="entry name" value="KR_dom"/>
</dbReference>
<keyword evidence="2 5" id="KW-0456">Lyase</keyword>
<dbReference type="GO" id="GO:0019171">
    <property type="term" value="F:(3R)-hydroxyacyl-[acyl-carrier-protein] dehydratase activity"/>
    <property type="evidence" value="ECO:0007669"/>
    <property type="project" value="UniProtKB-EC"/>
</dbReference>
<proteinExistence type="predicted"/>
<dbReference type="Pfam" id="PF07977">
    <property type="entry name" value="FabA"/>
    <property type="match status" value="2"/>
</dbReference>
<dbReference type="GO" id="GO:0004312">
    <property type="term" value="F:fatty acid synthase activity"/>
    <property type="evidence" value="ECO:0007669"/>
    <property type="project" value="TreeGrafter"/>
</dbReference>
<evidence type="ECO:0000256" key="2">
    <source>
        <dbReference type="ARBA" id="ARBA00023239"/>
    </source>
</evidence>
<dbReference type="OrthoDB" id="7617297at2"/>